<dbReference type="HOGENOM" id="CLU_1606021_0_0_1"/>
<keyword evidence="2" id="KW-1185">Reference proteome</keyword>
<reference evidence="2" key="2">
    <citation type="submission" date="2010-04" db="EMBL/GenBank/DDBJ databases">
        <authorList>
            <person name="Buell R."/>
            <person name="Hamilton J."/>
            <person name="Hostetler J."/>
        </authorList>
    </citation>
    <scope>NUCLEOTIDE SEQUENCE [LARGE SCALE GENOMIC DNA]</scope>
    <source>
        <strain evidence="2">DAOM:BR144</strain>
    </source>
</reference>
<accession>K3WVK5</accession>
<name>K3WVK5_GLOUD</name>
<dbReference type="Proteomes" id="UP000019132">
    <property type="component" value="Unassembled WGS sequence"/>
</dbReference>
<dbReference type="EnsemblProtists" id="PYU1_T009003">
    <property type="protein sequence ID" value="PYU1_T009003"/>
    <property type="gene ID" value="PYU1_G008985"/>
</dbReference>
<proteinExistence type="predicted"/>
<organism evidence="1 2">
    <name type="scientific">Globisporangium ultimum (strain ATCC 200006 / CBS 805.95 / DAOM BR144)</name>
    <name type="common">Pythium ultimum</name>
    <dbReference type="NCBI Taxonomy" id="431595"/>
    <lineage>
        <taxon>Eukaryota</taxon>
        <taxon>Sar</taxon>
        <taxon>Stramenopiles</taxon>
        <taxon>Oomycota</taxon>
        <taxon>Peronosporomycetes</taxon>
        <taxon>Pythiales</taxon>
        <taxon>Pythiaceae</taxon>
        <taxon>Globisporangium</taxon>
    </lineage>
</organism>
<dbReference type="EMBL" id="GL376599">
    <property type="status" value="NOT_ANNOTATED_CDS"/>
    <property type="molecule type" value="Genomic_DNA"/>
</dbReference>
<reference evidence="1" key="3">
    <citation type="submission" date="2015-02" db="UniProtKB">
        <authorList>
            <consortium name="EnsemblProtists"/>
        </authorList>
    </citation>
    <scope>IDENTIFICATION</scope>
    <source>
        <strain evidence="1">DAOM BR144</strain>
    </source>
</reference>
<reference evidence="2" key="1">
    <citation type="journal article" date="2010" name="Genome Biol.">
        <title>Genome sequence of the necrotrophic plant pathogen Pythium ultimum reveals original pathogenicity mechanisms and effector repertoire.</title>
        <authorList>
            <person name="Levesque C.A."/>
            <person name="Brouwer H."/>
            <person name="Cano L."/>
            <person name="Hamilton J.P."/>
            <person name="Holt C."/>
            <person name="Huitema E."/>
            <person name="Raffaele S."/>
            <person name="Robideau G.P."/>
            <person name="Thines M."/>
            <person name="Win J."/>
            <person name="Zerillo M.M."/>
            <person name="Beakes G.W."/>
            <person name="Boore J.L."/>
            <person name="Busam D."/>
            <person name="Dumas B."/>
            <person name="Ferriera S."/>
            <person name="Fuerstenberg S.I."/>
            <person name="Gachon C.M."/>
            <person name="Gaulin E."/>
            <person name="Govers F."/>
            <person name="Grenville-Briggs L."/>
            <person name="Horner N."/>
            <person name="Hostetler J."/>
            <person name="Jiang R.H."/>
            <person name="Johnson J."/>
            <person name="Krajaejun T."/>
            <person name="Lin H."/>
            <person name="Meijer H.J."/>
            <person name="Moore B."/>
            <person name="Morris P."/>
            <person name="Phuntmart V."/>
            <person name="Puiu D."/>
            <person name="Shetty J."/>
            <person name="Stajich J.E."/>
            <person name="Tripathy S."/>
            <person name="Wawra S."/>
            <person name="van West P."/>
            <person name="Whitty B.R."/>
            <person name="Coutinho P.M."/>
            <person name="Henrissat B."/>
            <person name="Martin F."/>
            <person name="Thomas P.D."/>
            <person name="Tyler B.M."/>
            <person name="De Vries R.P."/>
            <person name="Kamoun S."/>
            <person name="Yandell M."/>
            <person name="Tisserat N."/>
            <person name="Buell C.R."/>
        </authorList>
    </citation>
    <scope>NUCLEOTIDE SEQUENCE</scope>
    <source>
        <strain evidence="2">DAOM:BR144</strain>
    </source>
</reference>
<evidence type="ECO:0000313" key="2">
    <source>
        <dbReference type="Proteomes" id="UP000019132"/>
    </source>
</evidence>
<sequence length="166" mass="18808">MRCIIDDGSAQAELFLENDVAWELLACSAGSKRRFEDMISSNTSELSYFTGQSATSLFPSSRAKDDEYYQNEFRSMIMHAMQSLRQVVVFGQRFYTSPHKHQQNGNRGAPEREVVSVLTFGKDIQITTKTVANAHLEARRVDPLHVKSELRQRLASLLKNRPPPSS</sequence>
<dbReference type="eggNOG" id="ENOG502RE22">
    <property type="taxonomic scope" value="Eukaryota"/>
</dbReference>
<protein>
    <submittedName>
        <fullName evidence="1">Uncharacterized protein</fullName>
    </submittedName>
</protein>
<dbReference type="AlphaFoldDB" id="K3WVK5"/>
<dbReference type="VEuPathDB" id="FungiDB:PYU1_G008985"/>
<dbReference type="InParanoid" id="K3WVK5"/>
<evidence type="ECO:0000313" key="1">
    <source>
        <dbReference type="EnsemblProtists" id="PYU1_T009003"/>
    </source>
</evidence>